<reference evidence="2 3" key="1">
    <citation type="submission" date="2019-10" db="EMBL/GenBank/DDBJ databases">
        <title>Assembly and Annotation for the nematode Trichostrongylus colubriformis.</title>
        <authorList>
            <person name="Martin J."/>
        </authorList>
    </citation>
    <scope>NUCLEOTIDE SEQUENCE [LARGE SCALE GENOMIC DNA]</scope>
    <source>
        <strain evidence="2">G859</strain>
        <tissue evidence="2">Whole worm</tissue>
    </source>
</reference>
<sequence>MSLNVIILLCFIGLSHSAVMIYQVKEGGQVILDLGPNVVTWGRQRNNGNEYIKYCKAEDKKTWCKQFVGEDNKPALPESNALVAPNGTLIINSFRATDVGDYFSPDELERAVVLVRGLYSGSFSTFLELIVRFSSLVCESRPLLLVTGAPM</sequence>
<keyword evidence="3" id="KW-1185">Reference proteome</keyword>
<feature type="non-terminal residue" evidence="2">
    <location>
        <position position="151"/>
    </location>
</feature>
<dbReference type="PANTHER" id="PTHR35182:SF9">
    <property type="entry name" value="TRANSTHYRETIN-RELATED FAMILY DOMAIN"/>
    <property type="match status" value="1"/>
</dbReference>
<accession>A0AAN8G037</accession>
<dbReference type="EMBL" id="WIXE01009929">
    <property type="protein sequence ID" value="KAK5978013.1"/>
    <property type="molecule type" value="Genomic_DNA"/>
</dbReference>
<keyword evidence="1" id="KW-0732">Signal</keyword>
<protein>
    <submittedName>
        <fullName evidence="2">Uncharacterized protein</fullName>
    </submittedName>
</protein>
<comment type="caution">
    <text evidence="2">The sequence shown here is derived from an EMBL/GenBank/DDBJ whole genome shotgun (WGS) entry which is preliminary data.</text>
</comment>
<feature type="chain" id="PRO_5042969734" evidence="1">
    <location>
        <begin position="18"/>
        <end position="151"/>
    </location>
</feature>
<proteinExistence type="predicted"/>
<organism evidence="2 3">
    <name type="scientific">Trichostrongylus colubriformis</name>
    <name type="common">Black scour worm</name>
    <dbReference type="NCBI Taxonomy" id="6319"/>
    <lineage>
        <taxon>Eukaryota</taxon>
        <taxon>Metazoa</taxon>
        <taxon>Ecdysozoa</taxon>
        <taxon>Nematoda</taxon>
        <taxon>Chromadorea</taxon>
        <taxon>Rhabditida</taxon>
        <taxon>Rhabditina</taxon>
        <taxon>Rhabditomorpha</taxon>
        <taxon>Strongyloidea</taxon>
        <taxon>Trichostrongylidae</taxon>
        <taxon>Trichostrongylus</taxon>
    </lineage>
</organism>
<dbReference type="PANTHER" id="PTHR35182">
    <property type="entry name" value="PROTEIN CBG13762"/>
    <property type="match status" value="1"/>
</dbReference>
<dbReference type="Proteomes" id="UP001331761">
    <property type="component" value="Unassembled WGS sequence"/>
</dbReference>
<dbReference type="AlphaFoldDB" id="A0AAN8G037"/>
<gene>
    <name evidence="2" type="ORF">GCK32_016542</name>
</gene>
<evidence type="ECO:0000313" key="3">
    <source>
        <dbReference type="Proteomes" id="UP001331761"/>
    </source>
</evidence>
<feature type="signal peptide" evidence="1">
    <location>
        <begin position="1"/>
        <end position="17"/>
    </location>
</feature>
<name>A0AAN8G037_TRICO</name>
<evidence type="ECO:0000256" key="1">
    <source>
        <dbReference type="SAM" id="SignalP"/>
    </source>
</evidence>
<evidence type="ECO:0000313" key="2">
    <source>
        <dbReference type="EMBL" id="KAK5978013.1"/>
    </source>
</evidence>